<dbReference type="CDD" id="cd00186">
    <property type="entry name" value="TOP1Ac"/>
    <property type="match status" value="1"/>
</dbReference>
<dbReference type="InterPro" id="IPR013497">
    <property type="entry name" value="Topo_IA_cen"/>
</dbReference>
<dbReference type="NCBIfam" id="NF005829">
    <property type="entry name" value="PRK07726.1"/>
    <property type="match status" value="1"/>
</dbReference>
<feature type="binding site" evidence="8">
    <location>
        <position position="7"/>
    </location>
    <ligand>
        <name>Mg(2+)</name>
        <dbReference type="ChEBI" id="CHEBI:18420"/>
        <label>1</label>
        <note>catalytic</note>
    </ligand>
</feature>
<dbReference type="InterPro" id="IPR034144">
    <property type="entry name" value="TOPRIM_TopoIII"/>
</dbReference>
<feature type="binding site" evidence="8">
    <location>
        <position position="103"/>
    </location>
    <ligand>
        <name>Mg(2+)</name>
        <dbReference type="ChEBI" id="CHEBI:18420"/>
        <label>1</label>
        <note>catalytic</note>
    </ligand>
</feature>
<evidence type="ECO:0000256" key="3">
    <source>
        <dbReference type="ARBA" id="ARBA00022723"/>
    </source>
</evidence>
<dbReference type="PROSITE" id="PS00396">
    <property type="entry name" value="TOPO_IA_1"/>
    <property type="match status" value="1"/>
</dbReference>
<comment type="cofactor">
    <cofactor evidence="8">
        <name>Mg(2+)</name>
        <dbReference type="ChEBI" id="CHEBI:18420"/>
    </cofactor>
    <text evidence="8">Binds two Mg(2+) per subunit.</text>
</comment>
<name>A0ABU9TVJ3_9GAMM</name>
<keyword evidence="6 8" id="KW-0238">DNA-binding</keyword>
<dbReference type="Proteomes" id="UP001449225">
    <property type="component" value="Unassembled WGS sequence"/>
</dbReference>
<comment type="caution">
    <text evidence="11">The sequence shown here is derived from an EMBL/GenBank/DDBJ whole genome shotgun (WGS) entry which is preliminary data.</text>
</comment>
<keyword evidence="4 8" id="KW-0460">Magnesium</keyword>
<feature type="site" description="Interaction with DNA" evidence="8">
    <location>
        <position position="330"/>
    </location>
</feature>
<feature type="site" description="Interaction with DNA" evidence="8">
    <location>
        <position position="185"/>
    </location>
</feature>
<dbReference type="InterPro" id="IPR013826">
    <property type="entry name" value="Topo_IA_cen_sub3"/>
</dbReference>
<feature type="binding site" evidence="8">
    <location>
        <position position="103"/>
    </location>
    <ligand>
        <name>Mg(2+)</name>
        <dbReference type="ChEBI" id="CHEBI:18420"/>
        <label>2</label>
    </ligand>
</feature>
<protein>
    <recommendedName>
        <fullName evidence="8">DNA topoisomerase 3</fullName>
        <ecNumber evidence="8">5.6.2.1</ecNumber>
    </recommendedName>
    <alternativeName>
        <fullName evidence="8">DNA topoisomerase III</fullName>
    </alternativeName>
</protein>
<dbReference type="EMBL" id="JBBMRA010000015">
    <property type="protein sequence ID" value="MEM5537513.1"/>
    <property type="molecule type" value="Genomic_DNA"/>
</dbReference>
<evidence type="ECO:0000256" key="7">
    <source>
        <dbReference type="ARBA" id="ARBA00023235"/>
    </source>
</evidence>
<dbReference type="InterPro" id="IPR000380">
    <property type="entry name" value="Topo_IA"/>
</dbReference>
<sequence>MILYIAEKPSLGRAIADVLPKPHKKEEGCIRAANGDVVSWCFGHLLELAEPDQYDPLYKQWRLEHLPIVPDNWQMQPKPKTRKQIALLRKLTKEADQIVHAGDPDREGQLLVDEVIDYLKVPKQKRIAIKRCLISDLNPKSVKRSLQQLRDNSEFVPLATSALARSRADWLYGINLTRAYTLQGRQAGYNGVLSVGRVQTPILGLVVRRDLEIESFKSKPFYEVLAHLETEQGEGFTAKWQPSAACDKWRDEEGRVLSRALAENVVSRISGQTAYVKDIEKRPKKATPPLPYNLSALQIDANKRFGLSAQQVLDTCQALYEKHKLLTYPRSDCRYLPEDHRAEAPQIAAKIQAHCPHFSAHHAEFDFSRKSKAWNDKKVEAHHAIIPTDRQLDLTKLSRAEQQVYELVGRQYLAQFMSDHHYAETRVDVVIAGGDFKATAKQILSWGWKALYQKSQSRSHDQAKVASDDNEVCLPVLVKQQTLHCIKGELLDKLTQPPKPFTDATLLSAMTGIARFVEDPAIKKILKETDGLGTEATRAGILELLFKRQFLVRQNKTIRSTETGRVLICSLPDRASKPDMTAQWEASLDAISQQQLNYQAFMQPLTDVLGDMINQAKVLDTSLLKRIKQKPAAAFKRKTRKRVPKPKMAKG</sequence>
<dbReference type="InterPro" id="IPR005738">
    <property type="entry name" value="TopoIII"/>
</dbReference>
<dbReference type="RefSeq" id="WP_342854843.1">
    <property type="nucleotide sequence ID" value="NZ_JBBMRA010000015.1"/>
</dbReference>
<keyword evidence="3 8" id="KW-0479">Metal-binding</keyword>
<comment type="function">
    <text evidence="8">Releases the supercoiling and torsional tension of DNA, which is introduced during the DNA replication and transcription, by transiently cleaving and rejoining one strand of the DNA duplex. Introduces a single-strand break via transesterification at a target site in duplex DNA. The scissile phosphodiester is attacked by the catalytic tyrosine of the enzyme, resulting in the formation of a DNA-(5'-phosphotyrosyl)-enzyme intermediate and the expulsion of a 3'-OH DNA strand. The free DNA strand then undergoes passage around the unbroken strand, thus removing DNA supercoils. Finally, in the religation step, the DNA 3'-OH attacks the covalent intermediate to expel the active-site tyrosine and restore the DNA phosphodiester backbone.</text>
</comment>
<keyword evidence="5 8" id="KW-0799">Topoisomerase</keyword>
<dbReference type="EC" id="5.6.2.1" evidence="8"/>
<dbReference type="InterPro" id="IPR013824">
    <property type="entry name" value="Topo_IA_cen_sub1"/>
</dbReference>
<dbReference type="CDD" id="cd03362">
    <property type="entry name" value="TOPRIM_TopoIA_TopoIII"/>
    <property type="match status" value="1"/>
</dbReference>
<evidence type="ECO:0000256" key="8">
    <source>
        <dbReference type="HAMAP-Rule" id="MF_00953"/>
    </source>
</evidence>
<evidence type="ECO:0000256" key="2">
    <source>
        <dbReference type="ARBA" id="ARBA00009446"/>
    </source>
</evidence>
<dbReference type="PANTHER" id="PTHR11390">
    <property type="entry name" value="PROKARYOTIC DNA TOPOISOMERASE"/>
    <property type="match status" value="1"/>
</dbReference>
<dbReference type="Gene3D" id="2.70.20.10">
    <property type="entry name" value="Topoisomerase I, domain 3"/>
    <property type="match status" value="1"/>
</dbReference>
<comment type="similarity">
    <text evidence="2 8">Belongs to the type IA topoisomerase family.</text>
</comment>
<dbReference type="InterPro" id="IPR006171">
    <property type="entry name" value="TOPRIM_dom"/>
</dbReference>
<dbReference type="InterPro" id="IPR003601">
    <property type="entry name" value="Topo_IA_2"/>
</dbReference>
<dbReference type="NCBIfam" id="TIGR01056">
    <property type="entry name" value="topB"/>
    <property type="match status" value="1"/>
</dbReference>
<proteinExistence type="inferred from homology"/>
<evidence type="ECO:0000259" key="9">
    <source>
        <dbReference type="PROSITE" id="PS50880"/>
    </source>
</evidence>
<dbReference type="SMART" id="SM00437">
    <property type="entry name" value="TOP1Ac"/>
    <property type="match status" value="1"/>
</dbReference>
<feature type="site" description="Interaction with DNA" evidence="8">
    <location>
        <position position="61"/>
    </location>
</feature>
<feature type="domain" description="Topo IA-type catalytic" evidence="10">
    <location>
        <begin position="155"/>
        <end position="613"/>
    </location>
</feature>
<dbReference type="Pfam" id="PF01751">
    <property type="entry name" value="Toprim"/>
    <property type="match status" value="1"/>
</dbReference>
<dbReference type="InterPro" id="IPR013825">
    <property type="entry name" value="Topo_IA_cen_sub2"/>
</dbReference>
<evidence type="ECO:0000256" key="6">
    <source>
        <dbReference type="ARBA" id="ARBA00023125"/>
    </source>
</evidence>
<evidence type="ECO:0000313" key="12">
    <source>
        <dbReference type="Proteomes" id="UP001449225"/>
    </source>
</evidence>
<dbReference type="Gene3D" id="1.10.290.10">
    <property type="entry name" value="Topoisomerase I, domain 4"/>
    <property type="match status" value="1"/>
</dbReference>
<feature type="active site" description="O-(5'-phospho-DNA)-tyrosine intermediate" evidence="8">
    <location>
        <position position="328"/>
    </location>
</feature>
<feature type="domain" description="Toprim" evidence="9">
    <location>
        <begin position="1"/>
        <end position="134"/>
    </location>
</feature>
<dbReference type="SUPFAM" id="SSF56712">
    <property type="entry name" value="Prokaryotic type I DNA topoisomerase"/>
    <property type="match status" value="1"/>
</dbReference>
<dbReference type="HAMAP" id="MF_00953">
    <property type="entry name" value="Topoisom_3_prok"/>
    <property type="match status" value="1"/>
</dbReference>
<comment type="catalytic activity">
    <reaction evidence="1 8">
        <text>ATP-independent breakage of single-stranded DNA, followed by passage and rejoining.</text>
        <dbReference type="EC" id="5.6.2.1"/>
    </reaction>
</comment>
<dbReference type="InterPro" id="IPR023405">
    <property type="entry name" value="Topo_IA_core_domain"/>
</dbReference>
<dbReference type="Pfam" id="PF01131">
    <property type="entry name" value="Topoisom_bac"/>
    <property type="match status" value="1"/>
</dbReference>
<evidence type="ECO:0000259" key="10">
    <source>
        <dbReference type="PROSITE" id="PS52039"/>
    </source>
</evidence>
<dbReference type="PRINTS" id="PR00417">
    <property type="entry name" value="PRTPISMRASEI"/>
</dbReference>
<dbReference type="Gene3D" id="3.40.50.140">
    <property type="match status" value="1"/>
</dbReference>
<keyword evidence="7 8" id="KW-0413">Isomerase</keyword>
<dbReference type="InterPro" id="IPR023406">
    <property type="entry name" value="Topo_IA_AS"/>
</dbReference>
<dbReference type="PANTHER" id="PTHR11390:SF21">
    <property type="entry name" value="DNA TOPOISOMERASE 3-ALPHA"/>
    <property type="match status" value="1"/>
</dbReference>
<feature type="site" description="Interaction with DNA" evidence="8">
    <location>
        <position position="178"/>
    </location>
</feature>
<dbReference type="GO" id="GO:0003917">
    <property type="term" value="F:DNA topoisomerase type I (single strand cut, ATP-independent) activity"/>
    <property type="evidence" value="ECO:0007669"/>
    <property type="project" value="UniProtKB-EC"/>
</dbReference>
<accession>A0ABU9TVJ3</accession>
<evidence type="ECO:0000256" key="4">
    <source>
        <dbReference type="ARBA" id="ARBA00022842"/>
    </source>
</evidence>
<dbReference type="InterPro" id="IPR003602">
    <property type="entry name" value="Topo_IA_DNA-bd_dom"/>
</dbReference>
<dbReference type="Gene3D" id="1.10.460.10">
    <property type="entry name" value="Topoisomerase I, domain 2"/>
    <property type="match status" value="1"/>
</dbReference>
<organism evidence="11 12">
    <name type="scientific">Neptuniibacter pectenicola</name>
    <dbReference type="NCBI Taxonomy" id="1806669"/>
    <lineage>
        <taxon>Bacteria</taxon>
        <taxon>Pseudomonadati</taxon>
        <taxon>Pseudomonadota</taxon>
        <taxon>Gammaproteobacteria</taxon>
        <taxon>Oceanospirillales</taxon>
        <taxon>Oceanospirillaceae</taxon>
        <taxon>Neptuniibacter</taxon>
    </lineage>
</organism>
<dbReference type="SMART" id="SM00493">
    <property type="entry name" value="TOPRIM"/>
    <property type="match status" value="1"/>
</dbReference>
<keyword evidence="12" id="KW-1185">Reference proteome</keyword>
<dbReference type="PROSITE" id="PS52039">
    <property type="entry name" value="TOPO_IA_2"/>
    <property type="match status" value="1"/>
</dbReference>
<evidence type="ECO:0000313" key="11">
    <source>
        <dbReference type="EMBL" id="MEM5537513.1"/>
    </source>
</evidence>
<dbReference type="PROSITE" id="PS50880">
    <property type="entry name" value="TOPRIM"/>
    <property type="match status" value="1"/>
</dbReference>
<evidence type="ECO:0000256" key="5">
    <source>
        <dbReference type="ARBA" id="ARBA00023029"/>
    </source>
</evidence>
<evidence type="ECO:0000256" key="1">
    <source>
        <dbReference type="ARBA" id="ARBA00000213"/>
    </source>
</evidence>
<feature type="region of interest" description="Interaction with DNA" evidence="8">
    <location>
        <begin position="194"/>
        <end position="199"/>
    </location>
</feature>
<dbReference type="SMART" id="SM00436">
    <property type="entry name" value="TOP1Bc"/>
    <property type="match status" value="1"/>
</dbReference>
<feature type="site" description="Interaction with DNA" evidence="8">
    <location>
        <position position="170"/>
    </location>
</feature>
<gene>
    <name evidence="8" type="primary">topB</name>
    <name evidence="11" type="ORF">WNY58_14075</name>
</gene>
<feature type="binding site" evidence="8">
    <location>
        <position position="105"/>
    </location>
    <ligand>
        <name>Mg(2+)</name>
        <dbReference type="ChEBI" id="CHEBI:18420"/>
        <label>2</label>
    </ligand>
</feature>
<reference evidence="11 12" key="1">
    <citation type="submission" date="2024-03" db="EMBL/GenBank/DDBJ databases">
        <title>Community enrichment and isolation of bacterial strains for fucoidan degradation.</title>
        <authorList>
            <person name="Sichert A."/>
        </authorList>
    </citation>
    <scope>NUCLEOTIDE SEQUENCE [LARGE SCALE GENOMIC DNA]</scope>
    <source>
        <strain evidence="11 12">AS76</strain>
    </source>
</reference>